<evidence type="ECO:0000313" key="1">
    <source>
        <dbReference type="EMBL" id="SDM36770.1"/>
    </source>
</evidence>
<dbReference type="Proteomes" id="UP000199242">
    <property type="component" value="Unassembled WGS sequence"/>
</dbReference>
<protein>
    <recommendedName>
        <fullName evidence="3">Outer membrane protein beta-barrel domain-containing protein</fullName>
    </recommendedName>
</protein>
<name>A0ABY0R3J5_9FLAO</name>
<gene>
    <name evidence="1" type="ORF">SAMN05216273_1278</name>
</gene>
<dbReference type="EMBL" id="FNHD01000027">
    <property type="protein sequence ID" value="SDM36770.1"/>
    <property type="molecule type" value="Genomic_DNA"/>
</dbReference>
<organism evidence="1 2">
    <name type="scientific">Chryseobacterium taihuense</name>
    <dbReference type="NCBI Taxonomy" id="1141221"/>
    <lineage>
        <taxon>Bacteria</taxon>
        <taxon>Pseudomonadati</taxon>
        <taxon>Bacteroidota</taxon>
        <taxon>Flavobacteriia</taxon>
        <taxon>Flavobacteriales</taxon>
        <taxon>Weeksellaceae</taxon>
        <taxon>Chryseobacterium group</taxon>
        <taxon>Chryseobacterium</taxon>
    </lineage>
</organism>
<comment type="caution">
    <text evidence="1">The sequence shown here is derived from an EMBL/GenBank/DDBJ whole genome shotgun (WGS) entry which is preliminary data.</text>
</comment>
<evidence type="ECO:0000313" key="2">
    <source>
        <dbReference type="Proteomes" id="UP000199242"/>
    </source>
</evidence>
<keyword evidence="2" id="KW-1185">Reference proteome</keyword>
<reference evidence="1 2" key="1">
    <citation type="submission" date="2016-10" db="EMBL/GenBank/DDBJ databases">
        <authorList>
            <person name="Varghese N."/>
            <person name="Submissions S."/>
        </authorList>
    </citation>
    <scope>NUCLEOTIDE SEQUENCE [LARGE SCALE GENOMIC DNA]</scope>
    <source>
        <strain evidence="1 2">CGMCC 1.10941</strain>
    </source>
</reference>
<sequence length="288" mass="33252">MKTKLLLLTLFWGGIVLGQEFGNFKERHRIHLLGFSKESFKFSPKDSIIVNAKNNVLFNKNRDTISYNEIQKKIGKKEYELDNNILNSLGLEANCWTQASIEVRDDKVFIYPFTYNTKKDANIFFKENNVYLSLEKGQSYSFKYRTRQLGVVTIPLKWYMNSKLGNVTTDINAMISGGWKFGKTHIVKLPHEKKVRQYQRTFSFNLLAGMSKLTFDESNTVKKDSIKGSIAAISTGVSFGVHYQDFTFLIASGFDFPTSNRRSWQFNNIPWLGLGFGYNFIKLTRKTN</sequence>
<accession>A0ABY0R3J5</accession>
<dbReference type="RefSeq" id="WP_089745816.1">
    <property type="nucleotide sequence ID" value="NZ_FNHD01000027.1"/>
</dbReference>
<proteinExistence type="predicted"/>
<evidence type="ECO:0008006" key="3">
    <source>
        <dbReference type="Google" id="ProtNLM"/>
    </source>
</evidence>